<dbReference type="EMBL" id="JACIGY010000001">
    <property type="protein sequence ID" value="MBB4409668.1"/>
    <property type="molecule type" value="Genomic_DNA"/>
</dbReference>
<dbReference type="EMBL" id="JACIHM010000001">
    <property type="protein sequence ID" value="MBB4444355.1"/>
    <property type="molecule type" value="Genomic_DNA"/>
</dbReference>
<evidence type="ECO:0000313" key="4">
    <source>
        <dbReference type="EMBL" id="MBB4444355.1"/>
    </source>
</evidence>
<name>A0A7W6UU06_9HYPH</name>
<proteinExistence type="predicted"/>
<gene>
    <name evidence="3" type="ORF">GGE31_000139</name>
    <name evidence="2" type="ORF">GGE33_001646</name>
    <name evidence="4" type="ORF">GGE35_000137</name>
</gene>
<evidence type="ECO:0000259" key="1">
    <source>
        <dbReference type="Pfam" id="PF03374"/>
    </source>
</evidence>
<dbReference type="Pfam" id="PF03374">
    <property type="entry name" value="ANT"/>
    <property type="match status" value="1"/>
</dbReference>
<accession>A0A7W6UU06</accession>
<feature type="domain" description="Antirepressor protein C-terminal" evidence="1">
    <location>
        <begin position="129"/>
        <end position="232"/>
    </location>
</feature>
<protein>
    <submittedName>
        <fullName evidence="4">Phage regulator Rha-like protein</fullName>
    </submittedName>
</protein>
<keyword evidence="6" id="KW-1185">Reference proteome</keyword>
<evidence type="ECO:0000313" key="2">
    <source>
        <dbReference type="EMBL" id="MBB4347938.1"/>
    </source>
</evidence>
<organism evidence="4 7">
    <name type="scientific">Aliirhizobium cellulosilyticum</name>
    <dbReference type="NCBI Taxonomy" id="393664"/>
    <lineage>
        <taxon>Bacteria</taxon>
        <taxon>Pseudomonadati</taxon>
        <taxon>Pseudomonadota</taxon>
        <taxon>Alphaproteobacteria</taxon>
        <taxon>Hyphomicrobiales</taxon>
        <taxon>Rhizobiaceae</taxon>
        <taxon>Aliirhizobium</taxon>
    </lineage>
</organism>
<evidence type="ECO:0000313" key="6">
    <source>
        <dbReference type="Proteomes" id="UP000524535"/>
    </source>
</evidence>
<dbReference type="EMBL" id="JACIGW010000001">
    <property type="protein sequence ID" value="MBB4347938.1"/>
    <property type="molecule type" value="Genomic_DNA"/>
</dbReference>
<evidence type="ECO:0000313" key="5">
    <source>
        <dbReference type="Proteomes" id="UP000520770"/>
    </source>
</evidence>
<reference evidence="5 6" key="1">
    <citation type="submission" date="2020-08" db="EMBL/GenBank/DDBJ databases">
        <title>Genomic Encyclopedia of Type Strains, Phase IV (KMG-V): Genome sequencing to study the core and pangenomes of soil and plant-associated prokaryotes.</title>
        <authorList>
            <person name="Whitman W."/>
        </authorList>
    </citation>
    <scope>NUCLEOTIDE SEQUENCE [LARGE SCALE GENOMIC DNA]</scope>
    <source>
        <strain evidence="3 6">SEMIA 444</strain>
        <strain evidence="2 5">SEMIA 448</strain>
        <strain evidence="4 7">SEMIA 452</strain>
    </source>
</reference>
<dbReference type="Proteomes" id="UP000576087">
    <property type="component" value="Unassembled WGS sequence"/>
</dbReference>
<dbReference type="GO" id="GO:0003677">
    <property type="term" value="F:DNA binding"/>
    <property type="evidence" value="ECO:0007669"/>
    <property type="project" value="InterPro"/>
</dbReference>
<dbReference type="AlphaFoldDB" id="A0A7W6UU06"/>
<comment type="caution">
    <text evidence="4">The sequence shown here is derived from an EMBL/GenBank/DDBJ whole genome shotgun (WGS) entry which is preliminary data.</text>
</comment>
<dbReference type="RefSeq" id="WP_183821956.1">
    <property type="nucleotide sequence ID" value="NZ_JACIGW010000001.1"/>
</dbReference>
<sequence length="239" mass="27147">MEDSSKRMPVQIGNSLTMSSREIAELTEKEHKNVKRDIEKMLSDLGGNALKFERIYRDSRNREQTEYHLDRDHTETLILGYSAELRLRVVRRLRELEGEAAKPRFDLNDPSSLRALLLDNVNKVIELQGEVEEMREGVEALDRIAESHGTFNRTVAAKNLGVSPNVLIRWMRTNGWTYRRPGTSDDLAYQSKIASGCLEHKITTGPRPDGTEWSSTQVRVTAKGLTILAKAFPKPMEPA</sequence>
<dbReference type="Proteomes" id="UP000520770">
    <property type="component" value="Unassembled WGS sequence"/>
</dbReference>
<dbReference type="Proteomes" id="UP000524535">
    <property type="component" value="Unassembled WGS sequence"/>
</dbReference>
<dbReference type="InterPro" id="IPR005039">
    <property type="entry name" value="Ant_C"/>
</dbReference>
<dbReference type="InterPro" id="IPR014054">
    <property type="entry name" value="Phage_regulatory_Rha"/>
</dbReference>
<evidence type="ECO:0000313" key="7">
    <source>
        <dbReference type="Proteomes" id="UP000576087"/>
    </source>
</evidence>
<dbReference type="Pfam" id="PF09669">
    <property type="entry name" value="Phage_pRha"/>
    <property type="match status" value="1"/>
</dbReference>
<evidence type="ECO:0000313" key="3">
    <source>
        <dbReference type="EMBL" id="MBB4409668.1"/>
    </source>
</evidence>